<reference evidence="3" key="1">
    <citation type="submission" date="2014-11" db="EMBL/GenBank/DDBJ databases">
        <authorList>
            <person name="Hornung B.V."/>
        </authorList>
    </citation>
    <scope>NUCLEOTIDE SEQUENCE</scope>
    <source>
        <strain evidence="3">INE</strain>
    </source>
</reference>
<sequence length="336" mass="37319">MNSKERLTRRLAGKPVDRAPNCNLIMAFAPLYIGKPQSQFYLDYKVLVESNLRVAKDFDLDILGAISDPFREVFDFGGKVEFPEDDIPLCSDNLLKSYEDLPKLQIFDPYRSTRMQDRIQGIELYKREAGSEYPIMGWVEAPFAEAVDLRGMNEIMLDVYDHPEKLHQLLEICLEAEIRSAVAQIKAGADLIGMGDAAASLLGPDLFGAFALPYEQRLIAAVHEAGALARLHICGNTTAILNLMKLSGADIIDVDWKVNFKLACETYRGYAAACGNFDPVAVVQQGTPARIREAVWKCLDAGDANTLIMAGCEIPLSTPHENLKAIAEALRDYPRY</sequence>
<dbReference type="InterPro" id="IPR000257">
    <property type="entry name" value="Uroporphyrinogen_deCOase"/>
</dbReference>
<name>A0A8S0VXY6_9FIRM</name>
<dbReference type="PANTHER" id="PTHR47099:SF1">
    <property type="entry name" value="METHYLCOBAMIDE:COM METHYLTRANSFERASE MTBA"/>
    <property type="match status" value="1"/>
</dbReference>
<dbReference type="InterPro" id="IPR038071">
    <property type="entry name" value="UROD/MetE-like_sf"/>
</dbReference>
<reference evidence="2" key="2">
    <citation type="submission" date="2020-01" db="EMBL/GenBank/DDBJ databases">
        <authorList>
            <person name="Hornung B."/>
        </authorList>
    </citation>
    <scope>NUCLEOTIDE SEQUENCE</scope>
    <source>
        <strain evidence="2">PacBioINE</strain>
    </source>
</reference>
<dbReference type="Proteomes" id="UP001071230">
    <property type="component" value="Unassembled WGS sequence"/>
</dbReference>
<evidence type="ECO:0000313" key="2">
    <source>
        <dbReference type="EMBL" id="CAA7602433.1"/>
    </source>
</evidence>
<dbReference type="EC" id="4.1.1.37" evidence="2 3"/>
<dbReference type="CDD" id="cd03465">
    <property type="entry name" value="URO-D_like"/>
    <property type="match status" value="1"/>
</dbReference>
<dbReference type="RefSeq" id="WP_240985802.1">
    <property type="nucleotide sequence ID" value="NZ_CDGJ01000081.1"/>
</dbReference>
<evidence type="ECO:0000313" key="4">
    <source>
        <dbReference type="Proteomes" id="UP001071230"/>
    </source>
</evidence>
<dbReference type="Proteomes" id="UP000836597">
    <property type="component" value="Chromosome"/>
</dbReference>
<dbReference type="KEGG" id="aacx:DEACI_3107"/>
<dbReference type="GO" id="GO:0004853">
    <property type="term" value="F:uroporphyrinogen decarboxylase activity"/>
    <property type="evidence" value="ECO:0007669"/>
    <property type="project" value="UniProtKB-EC"/>
</dbReference>
<protein>
    <submittedName>
        <fullName evidence="2 3">Uroporphyrinogen decarboxylase</fullName>
        <ecNumber evidence="2 3">4.1.1.37</ecNumber>
    </submittedName>
</protein>
<feature type="domain" description="Uroporphyrinogen decarboxylase (URO-D)" evidence="1">
    <location>
        <begin position="3"/>
        <end position="333"/>
    </location>
</feature>
<accession>A0A8S0VXY6</accession>
<dbReference type="Pfam" id="PF01208">
    <property type="entry name" value="URO-D"/>
    <property type="match status" value="1"/>
</dbReference>
<dbReference type="GO" id="GO:0006779">
    <property type="term" value="P:porphyrin-containing compound biosynthetic process"/>
    <property type="evidence" value="ECO:0007669"/>
    <property type="project" value="InterPro"/>
</dbReference>
<dbReference type="EMBL" id="CDGJ01000081">
    <property type="protein sequence ID" value="CEJ08332.1"/>
    <property type="molecule type" value="Genomic_DNA"/>
</dbReference>
<keyword evidence="4" id="KW-1185">Reference proteome</keyword>
<gene>
    <name evidence="3" type="ORF">DEACI_2808</name>
    <name evidence="2" type="ORF">DEACI_3107</name>
</gene>
<keyword evidence="2" id="KW-0456">Lyase</keyword>
<evidence type="ECO:0000313" key="3">
    <source>
        <dbReference type="EMBL" id="CEJ08332.1"/>
    </source>
</evidence>
<dbReference type="Gene3D" id="3.20.20.210">
    <property type="match status" value="1"/>
</dbReference>
<dbReference type="SUPFAM" id="SSF51726">
    <property type="entry name" value="UROD/MetE-like"/>
    <property type="match status" value="1"/>
</dbReference>
<organism evidence="2">
    <name type="scientific">Acididesulfobacillus acetoxydans</name>
    <dbReference type="NCBI Taxonomy" id="1561005"/>
    <lineage>
        <taxon>Bacteria</taxon>
        <taxon>Bacillati</taxon>
        <taxon>Bacillota</taxon>
        <taxon>Clostridia</taxon>
        <taxon>Eubacteriales</taxon>
        <taxon>Peptococcaceae</taxon>
        <taxon>Acididesulfobacillus</taxon>
    </lineage>
</organism>
<evidence type="ECO:0000259" key="1">
    <source>
        <dbReference type="Pfam" id="PF01208"/>
    </source>
</evidence>
<dbReference type="AlphaFoldDB" id="A0A8S0VXY6"/>
<dbReference type="PANTHER" id="PTHR47099">
    <property type="entry name" value="METHYLCOBAMIDE:COM METHYLTRANSFERASE MTBA"/>
    <property type="match status" value="1"/>
</dbReference>
<dbReference type="EMBL" id="LR746496">
    <property type="protein sequence ID" value="CAA7602433.1"/>
    <property type="molecule type" value="Genomic_DNA"/>
</dbReference>
<proteinExistence type="predicted"/>
<dbReference type="InterPro" id="IPR052024">
    <property type="entry name" value="Methanogen_methyltrans"/>
</dbReference>